<comment type="caution">
    <text evidence="1">The sequence shown here is derived from an EMBL/GenBank/DDBJ whole genome shotgun (WGS) entry which is preliminary data.</text>
</comment>
<sequence>MMRVPGGGGMLDAVDGTDVANRIGDVERVRAVLVEAARAGTALTYSEMLAALALRFTRPRMRALCRTMDRIDEDGRAAGEPGLAVLVVRASDGLPGQGWWTGGRAMMLGHVGDWTGAEARALVAAEQRAAFDWWSAA</sequence>
<organism evidence="1 2">
    <name type="scientific">Sphingomonas arantia</name>
    <dbReference type="NCBI Taxonomy" id="1460676"/>
    <lineage>
        <taxon>Bacteria</taxon>
        <taxon>Pseudomonadati</taxon>
        <taxon>Pseudomonadota</taxon>
        <taxon>Alphaproteobacteria</taxon>
        <taxon>Sphingomonadales</taxon>
        <taxon>Sphingomonadaceae</taxon>
        <taxon>Sphingomonas</taxon>
    </lineage>
</organism>
<reference evidence="2" key="1">
    <citation type="journal article" date="2019" name="Int. J. Syst. Evol. Microbiol.">
        <title>The Global Catalogue of Microorganisms (GCM) 10K type strain sequencing project: providing services to taxonomists for standard genome sequencing and annotation.</title>
        <authorList>
            <consortium name="The Broad Institute Genomics Platform"/>
            <consortium name="The Broad Institute Genome Sequencing Center for Infectious Disease"/>
            <person name="Wu L."/>
            <person name="Ma J."/>
        </authorList>
    </citation>
    <scope>NUCLEOTIDE SEQUENCE [LARGE SCALE GENOMIC DNA]</scope>
    <source>
        <strain evidence="2">CGMCC 1.12702</strain>
    </source>
</reference>
<evidence type="ECO:0000313" key="1">
    <source>
        <dbReference type="EMBL" id="MFD1951757.1"/>
    </source>
</evidence>
<dbReference type="EMBL" id="JBHUGS010000003">
    <property type="protein sequence ID" value="MFD1951757.1"/>
    <property type="molecule type" value="Genomic_DNA"/>
</dbReference>
<gene>
    <name evidence="1" type="ORF">ACFSGX_13365</name>
</gene>
<proteinExistence type="predicted"/>
<keyword evidence="2" id="KW-1185">Reference proteome</keyword>
<dbReference type="RefSeq" id="WP_380930619.1">
    <property type="nucleotide sequence ID" value="NZ_JBHUGS010000003.1"/>
</dbReference>
<evidence type="ECO:0000313" key="2">
    <source>
        <dbReference type="Proteomes" id="UP001597400"/>
    </source>
</evidence>
<accession>A0ABW4U1N6</accession>
<name>A0ABW4U1N6_9SPHN</name>
<protein>
    <submittedName>
        <fullName evidence="1">Ribose-phosphate pyrophosphokinase</fullName>
    </submittedName>
</protein>
<dbReference type="Proteomes" id="UP001597400">
    <property type="component" value="Unassembled WGS sequence"/>
</dbReference>